<accession>A0ABT1S5E6</accession>
<dbReference type="Pfam" id="PF00583">
    <property type="entry name" value="Acetyltransf_1"/>
    <property type="match status" value="1"/>
</dbReference>
<feature type="domain" description="N-acetyltransferase" evidence="1">
    <location>
        <begin position="2"/>
        <end position="127"/>
    </location>
</feature>
<evidence type="ECO:0000313" key="2">
    <source>
        <dbReference type="EMBL" id="MCQ4921674.1"/>
    </source>
</evidence>
<sequence>MLLLREHTIDEIDKIMSILKKEGIEDLNLDGIVYVVLDDNDLVGVGKVRLRDEKWTLEYLIIREDKRNQSLGDALLRAILNKLFNQGIENVYYRTNSTYLIKKGFILGGNQLELNIPEFFNKGCKGCGGRNELQ</sequence>
<dbReference type="InterPro" id="IPR000182">
    <property type="entry name" value="GNAT_dom"/>
</dbReference>
<gene>
    <name evidence="2" type="ORF">NE686_01135</name>
</gene>
<organism evidence="2 3">
    <name type="scientific">Tissierella carlieri</name>
    <dbReference type="NCBI Taxonomy" id="689904"/>
    <lineage>
        <taxon>Bacteria</taxon>
        <taxon>Bacillati</taxon>
        <taxon>Bacillota</taxon>
        <taxon>Tissierellia</taxon>
        <taxon>Tissierellales</taxon>
        <taxon>Tissierellaceae</taxon>
        <taxon>Tissierella</taxon>
    </lineage>
</organism>
<dbReference type="CDD" id="cd04301">
    <property type="entry name" value="NAT_SF"/>
    <property type="match status" value="1"/>
</dbReference>
<evidence type="ECO:0000313" key="3">
    <source>
        <dbReference type="Proteomes" id="UP001524478"/>
    </source>
</evidence>
<dbReference type="PROSITE" id="PS51186">
    <property type="entry name" value="GNAT"/>
    <property type="match status" value="1"/>
</dbReference>
<reference evidence="2 3" key="1">
    <citation type="submission" date="2022-06" db="EMBL/GenBank/DDBJ databases">
        <title>Isolation of gut microbiota from human fecal samples.</title>
        <authorList>
            <person name="Pamer E.G."/>
            <person name="Barat B."/>
            <person name="Waligurski E."/>
            <person name="Medina S."/>
            <person name="Paddock L."/>
            <person name="Mostad J."/>
        </authorList>
    </citation>
    <scope>NUCLEOTIDE SEQUENCE [LARGE SCALE GENOMIC DNA]</scope>
    <source>
        <strain evidence="2 3">DFI.7.95</strain>
    </source>
</reference>
<evidence type="ECO:0000259" key="1">
    <source>
        <dbReference type="PROSITE" id="PS51186"/>
    </source>
</evidence>
<dbReference type="RefSeq" id="WP_216555825.1">
    <property type="nucleotide sequence ID" value="NZ_JAHLOH010000016.1"/>
</dbReference>
<dbReference type="EMBL" id="JANGAC010000001">
    <property type="protein sequence ID" value="MCQ4921674.1"/>
    <property type="molecule type" value="Genomic_DNA"/>
</dbReference>
<protein>
    <submittedName>
        <fullName evidence="2">GNAT family N-acetyltransferase</fullName>
    </submittedName>
</protein>
<comment type="caution">
    <text evidence="2">The sequence shown here is derived from an EMBL/GenBank/DDBJ whole genome shotgun (WGS) entry which is preliminary data.</text>
</comment>
<keyword evidence="3" id="KW-1185">Reference proteome</keyword>
<name>A0ABT1S5E6_9FIRM</name>
<dbReference type="Proteomes" id="UP001524478">
    <property type="component" value="Unassembled WGS sequence"/>
</dbReference>
<proteinExistence type="predicted"/>